<dbReference type="STRING" id="42251.A0A2T7A7T8"/>
<evidence type="ECO:0000313" key="10">
    <source>
        <dbReference type="EMBL" id="PUU83775.1"/>
    </source>
</evidence>
<evidence type="ECO:0000256" key="7">
    <source>
        <dbReference type="RuleBase" id="RU000492"/>
    </source>
</evidence>
<evidence type="ECO:0000256" key="5">
    <source>
        <dbReference type="ARBA" id="ARBA00022840"/>
    </source>
</evidence>
<dbReference type="SUPFAM" id="SSF52540">
    <property type="entry name" value="P-loop containing nucleoside triphosphate hydrolases"/>
    <property type="match status" value="1"/>
</dbReference>
<dbReference type="InterPro" id="IPR014001">
    <property type="entry name" value="Helicase_ATP-bd"/>
</dbReference>
<dbReference type="CDD" id="cd18787">
    <property type="entry name" value="SF2_C_DEAD"/>
    <property type="match status" value="1"/>
</dbReference>
<dbReference type="Proteomes" id="UP000244722">
    <property type="component" value="Unassembled WGS sequence"/>
</dbReference>
<evidence type="ECO:0000256" key="1">
    <source>
        <dbReference type="ARBA" id="ARBA00012552"/>
    </source>
</evidence>
<feature type="domain" description="Helicase C-terminal" evidence="9">
    <location>
        <begin position="206"/>
        <end position="359"/>
    </location>
</feature>
<keyword evidence="2 7" id="KW-0547">Nucleotide-binding</keyword>
<evidence type="ECO:0000259" key="8">
    <source>
        <dbReference type="PROSITE" id="PS51192"/>
    </source>
</evidence>
<dbReference type="PANTHER" id="PTHR47958">
    <property type="entry name" value="ATP-DEPENDENT RNA HELICASE DBP3"/>
    <property type="match status" value="1"/>
</dbReference>
<keyword evidence="11" id="KW-1185">Reference proteome</keyword>
<proteinExistence type="inferred from homology"/>
<feature type="non-terminal residue" evidence="10">
    <location>
        <position position="1"/>
    </location>
</feature>
<name>A0A2T7A7T8_TUBBO</name>
<evidence type="ECO:0000256" key="3">
    <source>
        <dbReference type="ARBA" id="ARBA00022801"/>
    </source>
</evidence>
<dbReference type="SMART" id="SM00490">
    <property type="entry name" value="HELICc"/>
    <property type="match status" value="1"/>
</dbReference>
<gene>
    <name evidence="10" type="ORF">B9Z19DRAFT_962608</name>
</gene>
<dbReference type="InterPro" id="IPR027417">
    <property type="entry name" value="P-loop_NTPase"/>
</dbReference>
<evidence type="ECO:0000256" key="2">
    <source>
        <dbReference type="ARBA" id="ARBA00022741"/>
    </source>
</evidence>
<dbReference type="Pfam" id="PF00270">
    <property type="entry name" value="DEAD"/>
    <property type="match status" value="1"/>
</dbReference>
<dbReference type="InterPro" id="IPR011545">
    <property type="entry name" value="DEAD/DEAH_box_helicase_dom"/>
</dbReference>
<evidence type="ECO:0000256" key="6">
    <source>
        <dbReference type="ARBA" id="ARBA00047984"/>
    </source>
</evidence>
<dbReference type="PROSITE" id="PS51194">
    <property type="entry name" value="HELICASE_CTER"/>
    <property type="match status" value="1"/>
</dbReference>
<comment type="catalytic activity">
    <reaction evidence="6">
        <text>ATP + H2O = ADP + phosphate + H(+)</text>
        <dbReference type="Rhea" id="RHEA:13065"/>
        <dbReference type="ChEBI" id="CHEBI:15377"/>
        <dbReference type="ChEBI" id="CHEBI:15378"/>
        <dbReference type="ChEBI" id="CHEBI:30616"/>
        <dbReference type="ChEBI" id="CHEBI:43474"/>
        <dbReference type="ChEBI" id="CHEBI:456216"/>
        <dbReference type="EC" id="3.6.4.13"/>
    </reaction>
</comment>
<reference evidence="10 11" key="1">
    <citation type="submission" date="2017-04" db="EMBL/GenBank/DDBJ databases">
        <title>Draft genome sequence of Tuber borchii Vittad., a whitish edible truffle.</title>
        <authorList>
            <consortium name="DOE Joint Genome Institute"/>
            <person name="Murat C."/>
            <person name="Kuo A."/>
            <person name="Barry K.W."/>
            <person name="Clum A."/>
            <person name="Dockter R.B."/>
            <person name="Fauchery L."/>
            <person name="Iotti M."/>
            <person name="Kohler A."/>
            <person name="Labutti K."/>
            <person name="Lindquist E.A."/>
            <person name="Lipzen A."/>
            <person name="Ohm R.A."/>
            <person name="Wang M."/>
            <person name="Grigoriev I.V."/>
            <person name="Zambonelli A."/>
            <person name="Martin F.M."/>
        </authorList>
    </citation>
    <scope>NUCLEOTIDE SEQUENCE [LARGE SCALE GENOMIC DNA]</scope>
    <source>
        <strain evidence="10 11">Tbo3840</strain>
    </source>
</reference>
<dbReference type="SMART" id="SM00487">
    <property type="entry name" value="DEXDc"/>
    <property type="match status" value="1"/>
</dbReference>
<evidence type="ECO:0000256" key="4">
    <source>
        <dbReference type="ARBA" id="ARBA00022806"/>
    </source>
</evidence>
<dbReference type="GO" id="GO:0005524">
    <property type="term" value="F:ATP binding"/>
    <property type="evidence" value="ECO:0007669"/>
    <property type="project" value="UniProtKB-KW"/>
</dbReference>
<dbReference type="GO" id="GO:0003724">
    <property type="term" value="F:RNA helicase activity"/>
    <property type="evidence" value="ECO:0007669"/>
    <property type="project" value="UniProtKB-EC"/>
</dbReference>
<organism evidence="10 11">
    <name type="scientific">Tuber borchii</name>
    <name type="common">White truffle</name>
    <dbReference type="NCBI Taxonomy" id="42251"/>
    <lineage>
        <taxon>Eukaryota</taxon>
        <taxon>Fungi</taxon>
        <taxon>Dikarya</taxon>
        <taxon>Ascomycota</taxon>
        <taxon>Pezizomycotina</taxon>
        <taxon>Pezizomycetes</taxon>
        <taxon>Pezizales</taxon>
        <taxon>Tuberaceae</taxon>
        <taxon>Tuber</taxon>
    </lineage>
</organism>
<keyword evidence="4 7" id="KW-0347">Helicase</keyword>
<dbReference type="EC" id="3.6.4.13" evidence="1"/>
<keyword evidence="3 7" id="KW-0378">Hydrolase</keyword>
<evidence type="ECO:0000259" key="9">
    <source>
        <dbReference type="PROSITE" id="PS51194"/>
    </source>
</evidence>
<evidence type="ECO:0000313" key="11">
    <source>
        <dbReference type="Proteomes" id="UP000244722"/>
    </source>
</evidence>
<accession>A0A2T7A7T8</accession>
<dbReference type="GO" id="GO:0016787">
    <property type="term" value="F:hydrolase activity"/>
    <property type="evidence" value="ECO:0007669"/>
    <property type="project" value="UniProtKB-KW"/>
</dbReference>
<dbReference type="PROSITE" id="PS51192">
    <property type="entry name" value="HELICASE_ATP_BIND_1"/>
    <property type="match status" value="1"/>
</dbReference>
<comment type="similarity">
    <text evidence="7">Belongs to the DEAD box helicase family.</text>
</comment>
<dbReference type="GO" id="GO:0003676">
    <property type="term" value="F:nucleic acid binding"/>
    <property type="evidence" value="ECO:0007669"/>
    <property type="project" value="InterPro"/>
</dbReference>
<dbReference type="InterPro" id="IPR000629">
    <property type="entry name" value="RNA-helicase_DEAD-box_CS"/>
</dbReference>
<dbReference type="EMBL" id="NESQ01000007">
    <property type="protein sequence ID" value="PUU83775.1"/>
    <property type="molecule type" value="Genomic_DNA"/>
</dbReference>
<dbReference type="PROSITE" id="PS00039">
    <property type="entry name" value="DEAD_ATP_HELICASE"/>
    <property type="match status" value="1"/>
</dbReference>
<protein>
    <recommendedName>
        <fullName evidence="1">RNA helicase</fullName>
        <ecNumber evidence="1">3.6.4.13</ecNumber>
    </recommendedName>
</protein>
<dbReference type="CDD" id="cd17963">
    <property type="entry name" value="DEADc_DDX19_DDX25"/>
    <property type="match status" value="1"/>
</dbReference>
<sequence length="370" mass="41252">KIFSTLYSPEPLLRALALLNFRWPSRIQARAIPILLRDPPRNLLGQSQSGTGKTATFVITMLTRIDFTKSFTQGLVLAPTRELARQIMDVIQALGQYMGVKTQFAIPAMFVKGREFDAHIVVGTPGTTLDCVRKGQLDLDHLKMLVVDEADNMLDLQGLGEQCIRIKSKRYAPDCLTMTLEHHELTVAGIKQMYMDCLNAEAKFGVLVQLYHVLTIGSSIIFVHRREDANRIAERMATEGHKISVLHSALENGGVARDKVIDDFRTGHTKVLITTNVLARGIDVSTVSMVVNYDLPMDKDGKIDFPTYLHRIGRTGRFGRIGVSISFVHDTVSWMQLMQVSDHFGVSISKVPTGDVEVGSHFIRCDIFKG</sequence>
<dbReference type="Pfam" id="PF00271">
    <property type="entry name" value="Helicase_C"/>
    <property type="match status" value="1"/>
</dbReference>
<keyword evidence="5 7" id="KW-0067">ATP-binding</keyword>
<feature type="domain" description="Helicase ATP-binding" evidence="8">
    <location>
        <begin position="34"/>
        <end position="179"/>
    </location>
</feature>
<dbReference type="OrthoDB" id="10265785at2759"/>
<dbReference type="Gene3D" id="3.40.50.300">
    <property type="entry name" value="P-loop containing nucleotide triphosphate hydrolases"/>
    <property type="match status" value="2"/>
</dbReference>
<comment type="caution">
    <text evidence="10">The sequence shown here is derived from an EMBL/GenBank/DDBJ whole genome shotgun (WGS) entry which is preliminary data.</text>
</comment>
<dbReference type="InterPro" id="IPR001650">
    <property type="entry name" value="Helicase_C-like"/>
</dbReference>
<dbReference type="AlphaFoldDB" id="A0A2T7A7T8"/>